<evidence type="ECO:0000256" key="6">
    <source>
        <dbReference type="SAM" id="Phobius"/>
    </source>
</evidence>
<dbReference type="EMBL" id="CP036280">
    <property type="protein sequence ID" value="QDU70677.1"/>
    <property type="molecule type" value="Genomic_DNA"/>
</dbReference>
<keyword evidence="4 6" id="KW-1133">Transmembrane helix</keyword>
<organism evidence="8 9">
    <name type="scientific">Mucisphaera calidilacus</name>
    <dbReference type="NCBI Taxonomy" id="2527982"/>
    <lineage>
        <taxon>Bacteria</taxon>
        <taxon>Pseudomonadati</taxon>
        <taxon>Planctomycetota</taxon>
        <taxon>Phycisphaerae</taxon>
        <taxon>Phycisphaerales</taxon>
        <taxon>Phycisphaeraceae</taxon>
        <taxon>Mucisphaera</taxon>
    </lineage>
</organism>
<reference evidence="8 9" key="1">
    <citation type="submission" date="2019-02" db="EMBL/GenBank/DDBJ databases">
        <title>Deep-cultivation of Planctomycetes and their phenomic and genomic characterization uncovers novel biology.</title>
        <authorList>
            <person name="Wiegand S."/>
            <person name="Jogler M."/>
            <person name="Boedeker C."/>
            <person name="Pinto D."/>
            <person name="Vollmers J."/>
            <person name="Rivas-Marin E."/>
            <person name="Kohn T."/>
            <person name="Peeters S.H."/>
            <person name="Heuer A."/>
            <person name="Rast P."/>
            <person name="Oberbeckmann S."/>
            <person name="Bunk B."/>
            <person name="Jeske O."/>
            <person name="Meyerdierks A."/>
            <person name="Storesund J.E."/>
            <person name="Kallscheuer N."/>
            <person name="Luecker S."/>
            <person name="Lage O.M."/>
            <person name="Pohl T."/>
            <person name="Merkel B.J."/>
            <person name="Hornburger P."/>
            <person name="Mueller R.-W."/>
            <person name="Bruemmer F."/>
            <person name="Labrenz M."/>
            <person name="Spormann A.M."/>
            <person name="Op den Camp H."/>
            <person name="Overmann J."/>
            <person name="Amann R."/>
            <person name="Jetten M.S.M."/>
            <person name="Mascher T."/>
            <person name="Medema M.H."/>
            <person name="Devos D.P."/>
            <person name="Kaster A.-K."/>
            <person name="Ovreas L."/>
            <person name="Rohde M."/>
            <person name="Galperin M.Y."/>
            <person name="Jogler C."/>
        </authorList>
    </citation>
    <scope>NUCLEOTIDE SEQUENCE [LARGE SCALE GENOMIC DNA]</scope>
    <source>
        <strain evidence="8 9">Pan265</strain>
    </source>
</reference>
<evidence type="ECO:0000313" key="9">
    <source>
        <dbReference type="Proteomes" id="UP000320386"/>
    </source>
</evidence>
<evidence type="ECO:0000313" key="8">
    <source>
        <dbReference type="EMBL" id="QDU70677.1"/>
    </source>
</evidence>
<dbReference type="Proteomes" id="UP000320386">
    <property type="component" value="Chromosome"/>
</dbReference>
<dbReference type="PANTHER" id="PTHR36115">
    <property type="entry name" value="PROLINE-RICH ANTIGEN HOMOLOG-RELATED"/>
    <property type="match status" value="1"/>
</dbReference>
<evidence type="ECO:0000256" key="3">
    <source>
        <dbReference type="ARBA" id="ARBA00022692"/>
    </source>
</evidence>
<dbReference type="InterPro" id="IPR051791">
    <property type="entry name" value="Pra-immunoreactive"/>
</dbReference>
<protein>
    <submittedName>
        <fullName evidence="8">RDD family protein</fullName>
    </submittedName>
</protein>
<sequence>MAALSLLVLPGLVLATELRLAGSLEHAWVVARLQAEDPWQVYHLPATGRLERPLRAGEIPAGVEIDGIAAQGERLWVFSGRTVRLRSAVWHELSERWRYREDVGMTLPGEVVSAGASDRSVWVLCRREARELGGERVRSGGVGRSALAVTLGIPADALGEAEAEEAEDLAEATEPVAEEAGGYVLARWAGDSWDVMPVSAAGRVLSLVADRPGGLPWVAVMESEVAGDARVMGVAPLRQEEGVWVLGPVTDLNGVLPAYGLPVVRRGVASLLTASRERGVRLRTEGRDTVLVLNLGQEAGPLQSAITATGFDGGLLVAGVDRWEAGWPRLDWAWLASADDAPRAGTLEVAAIPPPWSQPAYAIPVVIWITSFLLVIMTLEARRRPLRFRPRPVVVAPLGARMTAAMIDFFPCLFVVMWLTDTTFEQMVAMWPGQPLASTWGQVFPGLLTIALFVGSTGLGEALSGRTVGKRLMGLEVRSIDGRMPTATQVVARGLLKAFDVIATLLLLLMIFSRYRQRLGDMVSRTVVVVRGARPELPPRGDGSEERRDG</sequence>
<dbReference type="InterPro" id="IPR010432">
    <property type="entry name" value="RDD"/>
</dbReference>
<evidence type="ECO:0000256" key="4">
    <source>
        <dbReference type="ARBA" id="ARBA00022989"/>
    </source>
</evidence>
<dbReference type="Pfam" id="PF06271">
    <property type="entry name" value="RDD"/>
    <property type="match status" value="1"/>
</dbReference>
<dbReference type="PANTHER" id="PTHR36115:SF6">
    <property type="entry name" value="PROLINE-RICH ANTIGEN HOMOLOG"/>
    <property type="match status" value="1"/>
</dbReference>
<gene>
    <name evidence="8" type="ORF">Pan265_05070</name>
</gene>
<evidence type="ECO:0000256" key="5">
    <source>
        <dbReference type="ARBA" id="ARBA00023136"/>
    </source>
</evidence>
<keyword evidence="2" id="KW-1003">Cell membrane</keyword>
<dbReference type="AlphaFoldDB" id="A0A518BUQ7"/>
<feature type="transmembrane region" description="Helical" evidence="6">
    <location>
        <begin position="494"/>
        <end position="515"/>
    </location>
</feature>
<evidence type="ECO:0000256" key="2">
    <source>
        <dbReference type="ARBA" id="ARBA00022475"/>
    </source>
</evidence>
<accession>A0A518BUQ7</accession>
<evidence type="ECO:0000259" key="7">
    <source>
        <dbReference type="Pfam" id="PF06271"/>
    </source>
</evidence>
<evidence type="ECO:0000256" key="1">
    <source>
        <dbReference type="ARBA" id="ARBA00004651"/>
    </source>
</evidence>
<proteinExistence type="predicted"/>
<dbReference type="KEGG" id="mcad:Pan265_05070"/>
<keyword evidence="5 6" id="KW-0472">Membrane</keyword>
<comment type="subcellular location">
    <subcellularLocation>
        <location evidence="1">Cell membrane</location>
        <topology evidence="1">Multi-pass membrane protein</topology>
    </subcellularLocation>
</comment>
<dbReference type="GO" id="GO:0005886">
    <property type="term" value="C:plasma membrane"/>
    <property type="evidence" value="ECO:0007669"/>
    <property type="project" value="UniProtKB-SubCell"/>
</dbReference>
<name>A0A518BUQ7_9BACT</name>
<feature type="domain" description="RDD" evidence="7">
    <location>
        <begin position="395"/>
        <end position="524"/>
    </location>
</feature>
<keyword evidence="3 6" id="KW-0812">Transmembrane</keyword>
<feature type="transmembrane region" description="Helical" evidence="6">
    <location>
        <begin position="439"/>
        <end position="463"/>
    </location>
</feature>
<feature type="transmembrane region" description="Helical" evidence="6">
    <location>
        <begin position="361"/>
        <end position="381"/>
    </location>
</feature>
<keyword evidence="9" id="KW-1185">Reference proteome</keyword>
<feature type="transmembrane region" description="Helical" evidence="6">
    <location>
        <begin position="393"/>
        <end position="419"/>
    </location>
</feature>